<dbReference type="InterPro" id="IPR011009">
    <property type="entry name" value="Kinase-like_dom_sf"/>
</dbReference>
<feature type="compositionally biased region" description="Low complexity" evidence="4">
    <location>
        <begin position="439"/>
        <end position="453"/>
    </location>
</feature>
<feature type="compositionally biased region" description="Polar residues" evidence="4">
    <location>
        <begin position="774"/>
        <end position="799"/>
    </location>
</feature>
<keyword evidence="1 3" id="KW-0547">Nucleotide-binding</keyword>
<feature type="region of interest" description="Disordered" evidence="4">
    <location>
        <begin position="1128"/>
        <end position="1260"/>
    </location>
</feature>
<feature type="compositionally biased region" description="Polar residues" evidence="4">
    <location>
        <begin position="739"/>
        <end position="748"/>
    </location>
</feature>
<dbReference type="PANTHER" id="PTHR24346">
    <property type="entry name" value="MAP/MICROTUBULE AFFINITY-REGULATING KINASE"/>
    <property type="match status" value="1"/>
</dbReference>
<dbReference type="EMBL" id="OZ037949">
    <property type="protein sequence ID" value="CAL1711088.1"/>
    <property type="molecule type" value="Genomic_DNA"/>
</dbReference>
<dbReference type="SUPFAM" id="SSF56112">
    <property type="entry name" value="Protein kinase-like (PK-like)"/>
    <property type="match status" value="1"/>
</dbReference>
<proteinExistence type="predicted"/>
<feature type="region of interest" description="Disordered" evidence="4">
    <location>
        <begin position="578"/>
        <end position="815"/>
    </location>
</feature>
<evidence type="ECO:0000256" key="3">
    <source>
        <dbReference type="PROSITE-ProRule" id="PRU10141"/>
    </source>
</evidence>
<feature type="compositionally biased region" description="Low complexity" evidence="4">
    <location>
        <begin position="893"/>
        <end position="909"/>
    </location>
</feature>
<protein>
    <recommendedName>
        <fullName evidence="5">Protein kinase domain-containing protein</fullName>
    </recommendedName>
</protein>
<dbReference type="InterPro" id="IPR017441">
    <property type="entry name" value="Protein_kinase_ATP_BS"/>
</dbReference>
<accession>A0ABP1DVK6</accession>
<feature type="region of interest" description="Disordered" evidence="4">
    <location>
        <begin position="832"/>
        <end position="909"/>
    </location>
</feature>
<dbReference type="PROSITE" id="PS50011">
    <property type="entry name" value="PROTEIN_KINASE_DOM"/>
    <property type="match status" value="1"/>
</dbReference>
<keyword evidence="7" id="KW-1185">Reference proteome</keyword>
<feature type="compositionally biased region" description="Basic and acidic residues" evidence="4">
    <location>
        <begin position="671"/>
        <end position="680"/>
    </location>
</feature>
<feature type="compositionally biased region" description="Polar residues" evidence="4">
    <location>
        <begin position="855"/>
        <end position="864"/>
    </location>
</feature>
<dbReference type="InterPro" id="IPR008271">
    <property type="entry name" value="Ser/Thr_kinase_AS"/>
</dbReference>
<feature type="region of interest" description="Disordered" evidence="4">
    <location>
        <begin position="390"/>
        <end position="503"/>
    </location>
</feature>
<feature type="compositionally biased region" description="Polar residues" evidence="4">
    <location>
        <begin position="925"/>
        <end position="936"/>
    </location>
</feature>
<dbReference type="PANTHER" id="PTHR24346:SF110">
    <property type="entry name" value="NON-SPECIFIC SERINE_THREONINE PROTEIN KINASE"/>
    <property type="match status" value="1"/>
</dbReference>
<dbReference type="Pfam" id="PF00069">
    <property type="entry name" value="Pkinase"/>
    <property type="match status" value="1"/>
</dbReference>
<dbReference type="InterPro" id="IPR000719">
    <property type="entry name" value="Prot_kinase_dom"/>
</dbReference>
<evidence type="ECO:0000256" key="1">
    <source>
        <dbReference type="ARBA" id="ARBA00022741"/>
    </source>
</evidence>
<evidence type="ECO:0000313" key="6">
    <source>
        <dbReference type="EMBL" id="CAL1711088.1"/>
    </source>
</evidence>
<dbReference type="Proteomes" id="UP001497453">
    <property type="component" value="Chromosome 6"/>
</dbReference>
<feature type="domain" description="Protein kinase" evidence="5">
    <location>
        <begin position="44"/>
        <end position="310"/>
    </location>
</feature>
<feature type="binding site" evidence="3">
    <location>
        <position position="73"/>
    </location>
    <ligand>
        <name>ATP</name>
        <dbReference type="ChEBI" id="CHEBI:30616"/>
    </ligand>
</feature>
<reference evidence="7" key="1">
    <citation type="submission" date="2024-04" db="EMBL/GenBank/DDBJ databases">
        <authorList>
            <person name="Shaw F."/>
            <person name="Minotto A."/>
        </authorList>
    </citation>
    <scope>NUCLEOTIDE SEQUENCE [LARGE SCALE GENOMIC DNA]</scope>
</reference>
<feature type="region of interest" description="Disordered" evidence="4">
    <location>
        <begin position="324"/>
        <end position="378"/>
    </location>
</feature>
<organism evidence="6 7">
    <name type="scientific">Somion occarium</name>
    <dbReference type="NCBI Taxonomy" id="3059160"/>
    <lineage>
        <taxon>Eukaryota</taxon>
        <taxon>Fungi</taxon>
        <taxon>Dikarya</taxon>
        <taxon>Basidiomycota</taxon>
        <taxon>Agaricomycotina</taxon>
        <taxon>Agaricomycetes</taxon>
        <taxon>Polyporales</taxon>
        <taxon>Cerrenaceae</taxon>
        <taxon>Somion</taxon>
    </lineage>
</organism>
<dbReference type="PROSITE" id="PS00108">
    <property type="entry name" value="PROTEIN_KINASE_ST"/>
    <property type="match status" value="1"/>
</dbReference>
<evidence type="ECO:0000313" key="7">
    <source>
        <dbReference type="Proteomes" id="UP001497453"/>
    </source>
</evidence>
<feature type="compositionally biased region" description="Low complexity" evidence="4">
    <location>
        <begin position="626"/>
        <end position="659"/>
    </location>
</feature>
<feature type="compositionally biased region" description="Polar residues" evidence="4">
    <location>
        <begin position="1187"/>
        <end position="1198"/>
    </location>
</feature>
<evidence type="ECO:0000256" key="4">
    <source>
        <dbReference type="SAM" id="MobiDB-lite"/>
    </source>
</evidence>
<feature type="compositionally biased region" description="Low complexity" evidence="4">
    <location>
        <begin position="333"/>
        <end position="356"/>
    </location>
</feature>
<feature type="compositionally biased region" description="Low complexity" evidence="4">
    <location>
        <begin position="998"/>
        <end position="1023"/>
    </location>
</feature>
<dbReference type="Gene3D" id="1.10.510.10">
    <property type="entry name" value="Transferase(Phosphotransferase) domain 1"/>
    <property type="match status" value="1"/>
</dbReference>
<feature type="compositionally biased region" description="Basic and acidic residues" evidence="4">
    <location>
        <begin position="578"/>
        <end position="600"/>
    </location>
</feature>
<sequence>MAADGHRHTGSVSQVQNHKAQLASAYNELGKELSSHKIRVVGNYTLGRVIGEGTYGKVRMGVHRLTGMRVAIKQIPKAMSASLTREIHHHRQLHHPNVTQLYEVIATESNIWLVTELCSGGELFDYLAEKGRLAEDEVRVLFGQLCLAVAYVHEKGIVHRDLKLENVLLDERCRVKLGDFGFTREFERGSLLETYCGTTGYASPEMLLAKKYTGPEVDVWSLGVILYTLLTGTLPFDDDDELVMREKVITGVFEDPEWLTDGTCRIPHVSKPVFIILLSCAEARDLIKNVLVVDPTKRLTIAQILDHPWFKTAASIPSDPLSLQGLVPPTSPASPTLATSSSPQVDPQPSSSVASDTTFHSASDEPFPSNPTTPDEHISAANLSQSSLASDLEEAMKRRASEDTLRKLTGSVQGHSHSRAHPETVQEEDLPSDAHLDASPSRPSISRTTTTSSKGPPQYPARTPARTKRRSVSSTLSDPSSPPPGFDKDKLKGGHTPQDFSSLLSTPAPIIFSTPLERDLLNDLSSLGFDTGQIVHSVLTDACDATGALWWMLKRRAERKGLEGPQDDMIPMEAAEALERAKAESSRRKSEKERRSKGESSKLTVPPSLAMTRSAPELQFIPPTPTAATTIRPVTPPRAHSPTNPLLSPTSSTTPLDPSVRSHPSTPGGSVKERDKDKESNQGSKGRKARAGSVSIMQRATTALEAAGLVRKKSAERVLEDKEKSLEKRLANAEEPRNSHGSASSKLTKSPPMKTLKDIVVPGTPPQSVDGHTPSGQVGSPWVITSKQSPPTTPVSSPGDTLGALPNIPEHGTRHRNRASLLSAFRMWFKEDAKGKRKETPQLTTEALPPARSHQVGSPGSSPVNGRGRGSIKRRTITAGGKRTSTSHRAKRASVSSRRSSSVNSRRSSIASAHIPIDLITPVTSRRSFGSHTPNSDLEDLVSRPSSMQSFHHRHRKSPSASSSGSMYHGRNSPLPPKYHRRGGSGSSTRVIRQMHPSNSRGSSHLRSNSASSNHSLASSRHGSLYDVSETESRRKGSPIKRQSRSSLDDTPRRAAHGTSTFVAHKRQTPFGSSNYLNSFGRSSWKKSWGLEPPGWQTRSAHPAIEVLEILPPTDGSGVIRDVFTGRHSMGDESDWVDEDDDSPGYVGGLGQMPTPASTPYPQPPDGPLMSPPPRGFARSGSGASSKRTNAQNGLTPVTTAGRAGRGKTGGRSPAGRSSPLPGEGSFEPPDTRAGRRQLPAGRSAPAFRQTIQEEDEDEE</sequence>
<evidence type="ECO:0000259" key="5">
    <source>
        <dbReference type="PROSITE" id="PS50011"/>
    </source>
</evidence>
<feature type="compositionally biased region" description="Basic and acidic residues" evidence="4">
    <location>
        <begin position="713"/>
        <end position="738"/>
    </location>
</feature>
<evidence type="ECO:0000256" key="2">
    <source>
        <dbReference type="ARBA" id="ARBA00022840"/>
    </source>
</evidence>
<feature type="compositionally biased region" description="Pro residues" evidence="4">
    <location>
        <begin position="1157"/>
        <end position="1175"/>
    </location>
</feature>
<dbReference type="CDD" id="cd14003">
    <property type="entry name" value="STKc_AMPK-like"/>
    <property type="match status" value="1"/>
</dbReference>
<feature type="region of interest" description="Disordered" evidence="4">
    <location>
        <begin position="925"/>
        <end position="1074"/>
    </location>
</feature>
<dbReference type="SMART" id="SM00220">
    <property type="entry name" value="S_TKc"/>
    <property type="match status" value="1"/>
</dbReference>
<feature type="compositionally biased region" description="Low complexity" evidence="4">
    <location>
        <begin position="1176"/>
        <end position="1186"/>
    </location>
</feature>
<dbReference type="PROSITE" id="PS00107">
    <property type="entry name" value="PROTEIN_KINASE_ATP"/>
    <property type="match status" value="1"/>
</dbReference>
<gene>
    <name evidence="6" type="ORF">GFSPODELE1_LOCUS8168</name>
</gene>
<feature type="compositionally biased region" description="Basic and acidic residues" evidence="4">
    <location>
        <begin position="394"/>
        <end position="406"/>
    </location>
</feature>
<feature type="compositionally biased region" description="Acidic residues" evidence="4">
    <location>
        <begin position="1132"/>
        <end position="1143"/>
    </location>
</feature>
<name>A0ABP1DVK6_9APHY</name>
<keyword evidence="2 3" id="KW-0067">ATP-binding</keyword>